<evidence type="ECO:0000313" key="2">
    <source>
        <dbReference type="Proteomes" id="UP001152795"/>
    </source>
</evidence>
<dbReference type="InterPro" id="IPR019370">
    <property type="entry name" value="E2F-assoc_phosphoprotein"/>
</dbReference>
<organism evidence="1 2">
    <name type="scientific">Paramuricea clavata</name>
    <name type="common">Red gorgonian</name>
    <name type="synonym">Violescent sea-whip</name>
    <dbReference type="NCBI Taxonomy" id="317549"/>
    <lineage>
        <taxon>Eukaryota</taxon>
        <taxon>Metazoa</taxon>
        <taxon>Cnidaria</taxon>
        <taxon>Anthozoa</taxon>
        <taxon>Octocorallia</taxon>
        <taxon>Malacalcyonacea</taxon>
        <taxon>Plexauridae</taxon>
        <taxon>Paramuricea</taxon>
    </lineage>
</organism>
<dbReference type="AlphaFoldDB" id="A0A7D9K3T9"/>
<accession>A0A7D9K3T9</accession>
<evidence type="ECO:0000313" key="1">
    <source>
        <dbReference type="EMBL" id="CAB4040047.1"/>
    </source>
</evidence>
<protein>
    <submittedName>
        <fullName evidence="1">E2F-associated phospho</fullName>
    </submittedName>
</protein>
<dbReference type="PANTHER" id="PTHR15967">
    <property type="entry name" value="E2F-ASSOCIATED PHOSPHOPROTEIN"/>
    <property type="match status" value="1"/>
</dbReference>
<gene>
    <name evidence="1" type="ORF">PACLA_8A051487</name>
</gene>
<dbReference type="GO" id="GO:0005634">
    <property type="term" value="C:nucleus"/>
    <property type="evidence" value="ECO:0007669"/>
    <property type="project" value="TreeGrafter"/>
</dbReference>
<dbReference type="Proteomes" id="UP001152795">
    <property type="component" value="Unassembled WGS sequence"/>
</dbReference>
<dbReference type="OrthoDB" id="122464at2759"/>
<comment type="caution">
    <text evidence="1">The sequence shown here is derived from an EMBL/GenBank/DDBJ whole genome shotgun (WGS) entry which is preliminary data.</text>
</comment>
<dbReference type="PANTHER" id="PTHR15967:SF0">
    <property type="entry name" value="E2F-ASSOCIATED PHOSPHOPROTEIN"/>
    <property type="match status" value="1"/>
</dbReference>
<reference evidence="1" key="1">
    <citation type="submission" date="2020-04" db="EMBL/GenBank/DDBJ databases">
        <authorList>
            <person name="Alioto T."/>
            <person name="Alioto T."/>
            <person name="Gomez Garrido J."/>
        </authorList>
    </citation>
    <scope>NUCLEOTIDE SEQUENCE</scope>
    <source>
        <strain evidence="1">A484AB</strain>
    </source>
</reference>
<dbReference type="EMBL" id="CACRXK020026195">
    <property type="protein sequence ID" value="CAB4040047.1"/>
    <property type="molecule type" value="Genomic_DNA"/>
</dbReference>
<name>A0A7D9K3T9_PARCT</name>
<sequence>MNYSKSSKQLRIRCKSTTNTSLVFHHFLEPTSSINETAVNVNGDSEQKTKAKKKLSSTKNLTSDAILSCPACLTTLCIDCQRHDIYKQQFRAMFVMNCKVIADETLRYEAKKQKKKSSKKNKELLPDVSLEQQELYNPVQCTSCNTEVAVFDKDEVYHFFNVVESLP</sequence>
<keyword evidence="2" id="KW-1185">Reference proteome</keyword>
<proteinExistence type="predicted"/>
<dbReference type="Pfam" id="PF10238">
    <property type="entry name" value="Eapp_C"/>
    <property type="match status" value="1"/>
</dbReference>